<dbReference type="AlphaFoldDB" id="A0A3D2LTL2"/>
<feature type="transmembrane region" description="Helical" evidence="2">
    <location>
        <begin position="130"/>
        <end position="150"/>
    </location>
</feature>
<dbReference type="RefSeq" id="WP_042994109.1">
    <property type="nucleotide sequence ID" value="NZ_CAKJYX010000005.1"/>
</dbReference>
<dbReference type="EMBL" id="CP041395">
    <property type="protein sequence ID" value="QDM11615.1"/>
    <property type="molecule type" value="Genomic_DNA"/>
</dbReference>
<reference evidence="4" key="2">
    <citation type="journal article" date="2018" name="Nature">
        <title>Human gut bacteria contain acquired interbacterial defence systems.</title>
        <authorList>
            <person name="Ross B.D."/>
            <person name="Verster A.J."/>
            <person name="Radey M.C."/>
            <person name="Schmidtke D.T."/>
            <person name="Pope C.E."/>
            <person name="Hoffman L.R."/>
            <person name="Hajjar A."/>
            <person name="Peterson S.B."/>
            <person name="Borenstein E."/>
            <person name="Mougous J."/>
        </authorList>
    </citation>
    <scope>NUCLEOTIDE SEQUENCE</scope>
    <source>
        <strain evidence="4">3725 D1 iv</strain>
    </source>
</reference>
<keyword evidence="2" id="KW-0472">Membrane</keyword>
<evidence type="ECO:0000313" key="4">
    <source>
        <dbReference type="EMBL" id="QDM11615.1"/>
    </source>
</evidence>
<dbReference type="EMBL" id="JAQQPO010000004">
    <property type="protein sequence ID" value="MDC7957347.1"/>
    <property type="molecule type" value="Genomic_DNA"/>
</dbReference>
<gene>
    <name evidence="4" type="ORF">DYI28_24525</name>
    <name evidence="3" type="ORF">PQ628_03910</name>
</gene>
<feature type="compositionally biased region" description="Basic residues" evidence="1">
    <location>
        <begin position="166"/>
        <end position="183"/>
    </location>
</feature>
<reference evidence="4" key="3">
    <citation type="submission" date="2019-07" db="EMBL/GenBank/DDBJ databases">
        <authorList>
            <person name="Ross B.D."/>
            <person name="Verster A.J."/>
            <person name="Radey M.C."/>
            <person name="Schmidtke D.T."/>
            <person name="Pope C.E."/>
            <person name="Hoffman L.R."/>
            <person name="Hajjar A."/>
            <person name="Peterson S.B."/>
            <person name="Borenstein E."/>
            <person name="Mougous J.D."/>
        </authorList>
    </citation>
    <scope>NUCLEOTIDE SEQUENCE</scope>
    <source>
        <strain evidence="4">3725 D1 iv</strain>
    </source>
</reference>
<proteinExistence type="predicted"/>
<feature type="transmembrane region" description="Helical" evidence="2">
    <location>
        <begin position="6"/>
        <end position="28"/>
    </location>
</feature>
<feature type="region of interest" description="Disordered" evidence="1">
    <location>
        <begin position="153"/>
        <end position="183"/>
    </location>
</feature>
<feature type="transmembrane region" description="Helical" evidence="2">
    <location>
        <begin position="37"/>
        <end position="58"/>
    </location>
</feature>
<evidence type="ECO:0000313" key="6">
    <source>
        <dbReference type="Proteomes" id="UP001215078"/>
    </source>
</evidence>
<sequence>MGILSFIVTLFWGILAGIVVTILVVYLINELMDTPKWLVGLIGLFLLFFLSFQFTAIIGAGKVKGVVEDITGLSNTVSGKVDWNNIETTYPVLKPYLDKVGTKVDEVSDQKTSALSLINSIINGFMWRRAAWALGGVMICFVVAALPALTGNGRNRQGQRGASASTRHRTTQHTSRSHRPRRR</sequence>
<organism evidence="3 6">
    <name type="scientific">Bacteroides ovatus</name>
    <dbReference type="NCBI Taxonomy" id="28116"/>
    <lineage>
        <taxon>Bacteria</taxon>
        <taxon>Pseudomonadati</taxon>
        <taxon>Bacteroidota</taxon>
        <taxon>Bacteroidia</taxon>
        <taxon>Bacteroidales</taxon>
        <taxon>Bacteroidaceae</taxon>
        <taxon>Bacteroides</taxon>
    </lineage>
</organism>
<evidence type="ECO:0000313" key="3">
    <source>
        <dbReference type="EMBL" id="MDC7957347.1"/>
    </source>
</evidence>
<dbReference type="Proteomes" id="UP001215078">
    <property type="component" value="Unassembled WGS sequence"/>
</dbReference>
<evidence type="ECO:0000313" key="5">
    <source>
        <dbReference type="Proteomes" id="UP000318823"/>
    </source>
</evidence>
<keyword evidence="2" id="KW-1133">Transmembrane helix</keyword>
<evidence type="ECO:0000256" key="1">
    <source>
        <dbReference type="SAM" id="MobiDB-lite"/>
    </source>
</evidence>
<evidence type="ECO:0000256" key="2">
    <source>
        <dbReference type="SAM" id="Phobius"/>
    </source>
</evidence>
<dbReference type="Proteomes" id="UP000318823">
    <property type="component" value="Chromosome"/>
</dbReference>
<reference evidence="3" key="4">
    <citation type="submission" date="2022-10" db="EMBL/GenBank/DDBJ databases">
        <title>Human gut microbiome strain richness.</title>
        <authorList>
            <person name="Chen-Liaw A."/>
        </authorList>
    </citation>
    <scope>NUCLEOTIDE SEQUENCE</scope>
    <source>
        <strain evidence="3">RTP21484st1_H8_RTP21484_190118</strain>
    </source>
</reference>
<keyword evidence="2" id="KW-0812">Transmembrane</keyword>
<reference evidence="5" key="1">
    <citation type="journal article" date="2018" name="J. Anim. Genet.">
        <title>Acquired interbacterial defense systems protect against interspecies antagonism in the human gut microbiome.</title>
        <authorList>
            <person name="Ross B.D."/>
            <person name="Verster A.J."/>
            <person name="Radey M.C."/>
            <person name="Schmidtke D.T."/>
            <person name="Pope C.E."/>
            <person name="Hoffman L.R."/>
            <person name="Hajjar A."/>
            <person name="Peterson S.B."/>
            <person name="Borenstein E."/>
            <person name="Mougous J."/>
        </authorList>
    </citation>
    <scope>NUCLEOTIDE SEQUENCE [LARGE SCALE GENOMIC DNA]</scope>
    <source>
        <strain evidence="5">3725 D1 iv</strain>
    </source>
</reference>
<name>A0A3D2LTL2_BACOV</name>
<accession>A0A3D2LTL2</accession>
<protein>
    <submittedName>
        <fullName evidence="3">Uncharacterized protein</fullName>
    </submittedName>
</protein>